<dbReference type="Pfam" id="PF02607">
    <property type="entry name" value="B12-binding_2"/>
    <property type="match status" value="1"/>
</dbReference>
<dbReference type="Pfam" id="PF13411">
    <property type="entry name" value="MerR_1"/>
    <property type="match status" value="1"/>
</dbReference>
<dbReference type="RefSeq" id="WP_130539966.1">
    <property type="nucleotide sequence ID" value="NZ_CP042431.1"/>
</dbReference>
<protein>
    <submittedName>
        <fullName evidence="2">B12 binding protein</fullName>
    </submittedName>
</protein>
<evidence type="ECO:0000313" key="2">
    <source>
        <dbReference type="EMBL" id="RZS75610.1"/>
    </source>
</evidence>
<dbReference type="PROSITE" id="PS50937">
    <property type="entry name" value="HTH_MERR_2"/>
    <property type="match status" value="1"/>
</dbReference>
<dbReference type="Gene3D" id="3.40.50.280">
    <property type="entry name" value="Cobalamin-binding domain"/>
    <property type="match status" value="1"/>
</dbReference>
<dbReference type="Gene3D" id="1.10.1240.10">
    <property type="entry name" value="Methionine synthase domain"/>
    <property type="match status" value="1"/>
</dbReference>
<name>A0A4Q7N3R6_9BACT</name>
<dbReference type="InterPro" id="IPR003759">
    <property type="entry name" value="Cbl-bd_cap"/>
</dbReference>
<dbReference type="GO" id="GO:0006355">
    <property type="term" value="P:regulation of DNA-templated transcription"/>
    <property type="evidence" value="ECO:0007669"/>
    <property type="project" value="InterPro"/>
</dbReference>
<dbReference type="Gene3D" id="1.10.1660.10">
    <property type="match status" value="1"/>
</dbReference>
<reference evidence="2 3" key="1">
    <citation type="submission" date="2019-02" db="EMBL/GenBank/DDBJ databases">
        <title>Genomic Encyclopedia of Type Strains, Phase IV (KMG-IV): sequencing the most valuable type-strain genomes for metagenomic binning, comparative biology and taxonomic classification.</title>
        <authorList>
            <person name="Goeker M."/>
        </authorList>
    </citation>
    <scope>NUCLEOTIDE SEQUENCE [LARGE SCALE GENOMIC DNA]</scope>
    <source>
        <strain evidence="2 3">DSM 18116</strain>
    </source>
</reference>
<evidence type="ECO:0000259" key="1">
    <source>
        <dbReference type="PROSITE" id="PS50937"/>
    </source>
</evidence>
<dbReference type="InterPro" id="IPR036724">
    <property type="entry name" value="Cobalamin-bd_sf"/>
</dbReference>
<accession>A0A4Q7N3R6</accession>
<dbReference type="InterPro" id="IPR009061">
    <property type="entry name" value="DNA-bd_dom_put_sf"/>
</dbReference>
<dbReference type="GO" id="GO:0031419">
    <property type="term" value="F:cobalamin binding"/>
    <property type="evidence" value="ECO:0007669"/>
    <property type="project" value="InterPro"/>
</dbReference>
<dbReference type="InterPro" id="IPR000551">
    <property type="entry name" value="MerR-type_HTH_dom"/>
</dbReference>
<dbReference type="OrthoDB" id="9800334at2"/>
<proteinExistence type="predicted"/>
<dbReference type="GO" id="GO:0046872">
    <property type="term" value="F:metal ion binding"/>
    <property type="evidence" value="ECO:0007669"/>
    <property type="project" value="InterPro"/>
</dbReference>
<dbReference type="AlphaFoldDB" id="A0A4Q7N3R6"/>
<dbReference type="SMART" id="SM00422">
    <property type="entry name" value="HTH_MERR"/>
    <property type="match status" value="1"/>
</dbReference>
<evidence type="ECO:0000313" key="3">
    <source>
        <dbReference type="Proteomes" id="UP000293874"/>
    </source>
</evidence>
<keyword evidence="3" id="KW-1185">Reference proteome</keyword>
<dbReference type="GO" id="GO:0003677">
    <property type="term" value="F:DNA binding"/>
    <property type="evidence" value="ECO:0007669"/>
    <property type="project" value="InterPro"/>
</dbReference>
<dbReference type="SUPFAM" id="SSF46955">
    <property type="entry name" value="Putative DNA-binding domain"/>
    <property type="match status" value="1"/>
</dbReference>
<dbReference type="EMBL" id="SGXA01000001">
    <property type="protein sequence ID" value="RZS75610.1"/>
    <property type="molecule type" value="Genomic_DNA"/>
</dbReference>
<dbReference type="InterPro" id="IPR036594">
    <property type="entry name" value="Meth_synthase_dom"/>
</dbReference>
<sequence length="291" mass="33887">MNNFSIRDIENMTGIKAHTLRIWEQRHNIFNPKRKESKHRFYDCEDLKYILRVAYLYNRGMKISRIAGMTQEEIRQHALELRPDTENYEIYVNQLTEAALDFDQPRFEKILNTILLHAGFERGMFNVVFPLLSQIGLLWLAGKAHPCQEHFASALIIKKIHLAIDGLDCPAQCHPERKVLLFTPEFEYHEISILFMQYLLKKQGVPTVYVGRNVSLEVLEVMKNTQKGITQVYFHLVTNLIRCDLKQYLQKLSTLFSGQQIYFSSSSLVHHIPHNVKLLNGKDALLAFATI</sequence>
<feature type="domain" description="HTH merR-type" evidence="1">
    <location>
        <begin position="3"/>
        <end position="72"/>
    </location>
</feature>
<organism evidence="2 3">
    <name type="scientific">Pseudobacter ginsenosidimutans</name>
    <dbReference type="NCBI Taxonomy" id="661488"/>
    <lineage>
        <taxon>Bacteria</taxon>
        <taxon>Pseudomonadati</taxon>
        <taxon>Bacteroidota</taxon>
        <taxon>Chitinophagia</taxon>
        <taxon>Chitinophagales</taxon>
        <taxon>Chitinophagaceae</taxon>
        <taxon>Pseudobacter</taxon>
    </lineage>
</organism>
<comment type="caution">
    <text evidence="2">The sequence shown here is derived from an EMBL/GenBank/DDBJ whole genome shotgun (WGS) entry which is preliminary data.</text>
</comment>
<dbReference type="Proteomes" id="UP000293874">
    <property type="component" value="Unassembled WGS sequence"/>
</dbReference>
<dbReference type="SUPFAM" id="SSF52242">
    <property type="entry name" value="Cobalamin (vitamin B12)-binding domain"/>
    <property type="match status" value="1"/>
</dbReference>
<gene>
    <name evidence="2" type="ORF">EV199_1480</name>
</gene>